<keyword evidence="3" id="KW-1090">Inhibition of host innate immune response by virus</keyword>
<dbReference type="Pfam" id="PF04662">
    <property type="entry name" value="Luteo_PO"/>
    <property type="match status" value="1"/>
</dbReference>
<dbReference type="GO" id="GO:0016032">
    <property type="term" value="P:viral process"/>
    <property type="evidence" value="ECO:0007669"/>
    <property type="project" value="InterPro"/>
</dbReference>
<evidence type="ECO:0000256" key="3">
    <source>
        <dbReference type="ARBA" id="ARBA00022632"/>
    </source>
</evidence>
<dbReference type="GO" id="GO:0052170">
    <property type="term" value="P:symbiont-mediated suppression of host innate immune response"/>
    <property type="evidence" value="ECO:0007669"/>
    <property type="project" value="UniProtKB-KW"/>
</dbReference>
<evidence type="ECO:0000256" key="4">
    <source>
        <dbReference type="ARBA" id="ARBA00023280"/>
    </source>
</evidence>
<protein>
    <submittedName>
        <fullName evidence="5">p0 protein</fullName>
    </submittedName>
</protein>
<reference evidence="5" key="1">
    <citation type="journal article" date="2014" name="Kita Nihon Byogaichu Kenkyukaiho">
        <title>Molecular Phylogenetic Analysis of Beet western yellows virus Isolated in Hokkaido.</title>
        <authorList>
            <person name="Ueda S."/>
            <person name="Miyake N."/>
            <person name="Yasuoka S."/>
            <person name="Iketani M."/>
            <person name="Takahashi H."/>
        </authorList>
    </citation>
    <scope>NUCLEOTIDE SEQUENCE</scope>
    <source>
        <strain evidence="5">BWYV-Shimizu</strain>
    </source>
</reference>
<evidence type="ECO:0000313" key="5">
    <source>
        <dbReference type="EMBL" id="BAP16753.1"/>
    </source>
</evidence>
<dbReference type="InterPro" id="IPR006755">
    <property type="entry name" value="Virus_P0"/>
</dbReference>
<evidence type="ECO:0000256" key="1">
    <source>
        <dbReference type="ARBA" id="ARBA00022463"/>
    </source>
</evidence>
<organism evidence="5">
    <name type="scientific">Beet western yellows virus</name>
    <dbReference type="NCBI Taxonomy" id="12042"/>
    <lineage>
        <taxon>Viruses</taxon>
        <taxon>Riboviria</taxon>
        <taxon>Orthornavirae</taxon>
        <taxon>Pisuviricota</taxon>
        <taxon>Pisoniviricetes</taxon>
        <taxon>Sobelivirales</taxon>
        <taxon>Solemoviridae</taxon>
        <taxon>Polerovirus</taxon>
        <taxon>Polerovirus BWYV</taxon>
    </lineage>
</organism>
<sequence>MLFETYNHILVFRANRFLPASDRILNTSEFLIKYFVLFVQHDNINANVFLARLPLLLSEQLRGDFNYVPGHRQRHRLARLHRACGAPLHSSSAVDLRLPPLQDVAGLFLARHTSRSMGERIIKHQDLLARGKREFDKFLSVWCAGAERNLSQIHKTNIERDFLCVELVYLGYALRALVLGPRVHHRNAYTRVAVCVHRVYGESSGLDFWRLANFPVQHWPFHPERHFTNSVVQKALQL</sequence>
<keyword evidence="4" id="KW-0899">Viral immunoevasion</keyword>
<name>A0A077JGF8_9VIRU</name>
<accession>A0A077JGF8</accession>
<proteinExistence type="predicted"/>
<keyword evidence="2" id="KW-0945">Host-virus interaction</keyword>
<dbReference type="EMBL" id="AB903032">
    <property type="protein sequence ID" value="BAP16753.1"/>
    <property type="molecule type" value="Genomic_RNA"/>
</dbReference>
<evidence type="ECO:0000256" key="2">
    <source>
        <dbReference type="ARBA" id="ARBA00022581"/>
    </source>
</evidence>
<keyword evidence="1" id="KW-0941">Suppressor of RNA silencing</keyword>